<evidence type="ECO:0000313" key="8">
    <source>
        <dbReference type="Proteomes" id="UP000311919"/>
    </source>
</evidence>
<evidence type="ECO:0000256" key="3">
    <source>
        <dbReference type="ARBA" id="ARBA00022679"/>
    </source>
</evidence>
<evidence type="ECO:0000256" key="2">
    <source>
        <dbReference type="ARBA" id="ARBA00013262"/>
    </source>
</evidence>
<dbReference type="OrthoDB" id="545675at2759"/>
<gene>
    <name evidence="7" type="ORF">EWB00_002164</name>
</gene>
<dbReference type="GO" id="GO:0008476">
    <property type="term" value="F:protein-tyrosine sulfotransferase activity"/>
    <property type="evidence" value="ECO:0007669"/>
    <property type="project" value="UniProtKB-EC"/>
</dbReference>
<dbReference type="PANTHER" id="PTHR12788">
    <property type="entry name" value="PROTEIN-TYROSINE SULFOTRANSFERASE 2"/>
    <property type="match status" value="1"/>
</dbReference>
<comment type="similarity">
    <text evidence="1 5">Belongs to the protein sulfotransferase family.</text>
</comment>
<evidence type="ECO:0000256" key="1">
    <source>
        <dbReference type="ARBA" id="ARBA00009988"/>
    </source>
</evidence>
<dbReference type="EMBL" id="SKCS01000175">
    <property type="protein sequence ID" value="TNN14450.1"/>
    <property type="molecule type" value="Genomic_DNA"/>
</dbReference>
<sequence>MKNFIVNFYQCQYNLSLWIIGYTVIILSGYCILNHLKSIEQQYWNFNETNEKETDANDDHNMPFIFIGGHKNSGTGLMGIILDAHSMIRCAHQPVVTMDLLRYRSNRENSMVRLLESGITVSVLNDATAAFIATVIKEMGPNAQRLCHKDPESFYYLEDLNNLFPKAKFIHMVRDGRVTVASKIANIVDTNNTLDNITEAILLWDEKTAQILEECEYIGNERCITIRYECLVLNPRKTIQKILHFLDLPWEERLLRYNETHKLIHNNSLDVWLKTTSDPLMEHILFMNQISEQLRKLNYYSEEIPPNYNIICND</sequence>
<keyword evidence="6" id="KW-1133">Transmembrane helix</keyword>
<comment type="function">
    <text evidence="5">Catalyzes the O-sulfation of tyrosine residues within acidic motifs of polypeptides, using 3'-phosphoadenylyl sulfate (PAPS) as cosubstrate.</text>
</comment>
<dbReference type="InterPro" id="IPR027417">
    <property type="entry name" value="P-loop_NTPase"/>
</dbReference>
<dbReference type="EC" id="2.8.2.20" evidence="2 5"/>
<dbReference type="Proteomes" id="UP000311919">
    <property type="component" value="Unassembled WGS sequence"/>
</dbReference>
<evidence type="ECO:0000256" key="4">
    <source>
        <dbReference type="ARBA" id="ARBA00048460"/>
    </source>
</evidence>
<dbReference type="Pfam" id="PF13469">
    <property type="entry name" value="Sulfotransfer_3"/>
    <property type="match status" value="1"/>
</dbReference>
<feature type="transmembrane region" description="Helical" evidence="6">
    <location>
        <begin position="15"/>
        <end position="33"/>
    </location>
</feature>
<name>A0A4Z2DE59_SCHJA</name>
<protein>
    <recommendedName>
        <fullName evidence="2 5">Protein-tyrosine sulfotransferase</fullName>
        <ecNumber evidence="2 5">2.8.2.20</ecNumber>
    </recommendedName>
</protein>
<dbReference type="SUPFAM" id="SSF52540">
    <property type="entry name" value="P-loop containing nucleoside triphosphate hydrolases"/>
    <property type="match status" value="1"/>
</dbReference>
<organism evidence="7 8">
    <name type="scientific">Schistosoma japonicum</name>
    <name type="common">Blood fluke</name>
    <dbReference type="NCBI Taxonomy" id="6182"/>
    <lineage>
        <taxon>Eukaryota</taxon>
        <taxon>Metazoa</taxon>
        <taxon>Spiralia</taxon>
        <taxon>Lophotrochozoa</taxon>
        <taxon>Platyhelminthes</taxon>
        <taxon>Trematoda</taxon>
        <taxon>Digenea</taxon>
        <taxon>Strigeidida</taxon>
        <taxon>Schistosomatoidea</taxon>
        <taxon>Schistosomatidae</taxon>
        <taxon>Schistosoma</taxon>
    </lineage>
</organism>
<keyword evidence="6" id="KW-0472">Membrane</keyword>
<keyword evidence="6" id="KW-0812">Transmembrane</keyword>
<accession>A0A4Z2DE59</accession>
<dbReference type="STRING" id="6182.A0A4Z2DE59"/>
<evidence type="ECO:0000256" key="6">
    <source>
        <dbReference type="SAM" id="Phobius"/>
    </source>
</evidence>
<evidence type="ECO:0000256" key="5">
    <source>
        <dbReference type="RuleBase" id="RU365018"/>
    </source>
</evidence>
<reference evidence="7 8" key="1">
    <citation type="submission" date="2019-03" db="EMBL/GenBank/DDBJ databases">
        <title>An improved genome assembly of the fluke Schistosoma japonicum.</title>
        <authorList>
            <person name="Hu W."/>
            <person name="Luo F."/>
            <person name="Yin M."/>
            <person name="Mo X."/>
            <person name="Sun C."/>
            <person name="Wu Q."/>
            <person name="Zhu B."/>
            <person name="Xiang M."/>
            <person name="Wang J."/>
            <person name="Wang Y."/>
            <person name="Zhang T."/>
            <person name="Xu B."/>
            <person name="Zheng H."/>
            <person name="Feng Z."/>
        </authorList>
    </citation>
    <scope>NUCLEOTIDE SEQUENCE [LARGE SCALE GENOMIC DNA]</scope>
    <source>
        <strain evidence="7">HuSjv2</strain>
        <tissue evidence="7">Worms</tissue>
    </source>
</reference>
<comment type="catalytic activity">
    <reaction evidence="4 5">
        <text>L-tyrosyl-[protein] + 3'-phosphoadenylyl sulfate = O-sulfo-L-tyrosine-[protein] + adenosine 3',5'-bisphosphate + H(+)</text>
        <dbReference type="Rhea" id="RHEA:16801"/>
        <dbReference type="Rhea" id="RHEA-COMP:10136"/>
        <dbReference type="Rhea" id="RHEA-COMP:11688"/>
        <dbReference type="ChEBI" id="CHEBI:15378"/>
        <dbReference type="ChEBI" id="CHEBI:46858"/>
        <dbReference type="ChEBI" id="CHEBI:58339"/>
        <dbReference type="ChEBI" id="CHEBI:58343"/>
        <dbReference type="ChEBI" id="CHEBI:65286"/>
        <dbReference type="EC" id="2.8.2.20"/>
    </reaction>
</comment>
<dbReference type="AlphaFoldDB" id="A0A4Z2DE59"/>
<evidence type="ECO:0000313" key="7">
    <source>
        <dbReference type="EMBL" id="TNN14450.1"/>
    </source>
</evidence>
<comment type="caution">
    <text evidence="7">The sequence shown here is derived from an EMBL/GenBank/DDBJ whole genome shotgun (WGS) entry which is preliminary data.</text>
</comment>
<dbReference type="InterPro" id="IPR026634">
    <property type="entry name" value="TPST-like"/>
</dbReference>
<keyword evidence="8" id="KW-1185">Reference proteome</keyword>
<proteinExistence type="inferred from homology"/>
<dbReference type="PANTHER" id="PTHR12788:SF10">
    <property type="entry name" value="PROTEIN-TYROSINE SULFOTRANSFERASE"/>
    <property type="match status" value="1"/>
</dbReference>
<dbReference type="Gene3D" id="3.40.50.300">
    <property type="entry name" value="P-loop containing nucleotide triphosphate hydrolases"/>
    <property type="match status" value="1"/>
</dbReference>
<dbReference type="GO" id="GO:0005794">
    <property type="term" value="C:Golgi apparatus"/>
    <property type="evidence" value="ECO:0007669"/>
    <property type="project" value="TreeGrafter"/>
</dbReference>
<keyword evidence="3 5" id="KW-0808">Transferase</keyword>